<feature type="domain" description="CSD" evidence="1">
    <location>
        <begin position="109"/>
        <end position="180"/>
    </location>
</feature>
<sequence length="282" mass="29210">MSDDEDSSSDEDEEKAPGAAGYPMMMSYGYAYPSAYSYAAYAQAYPGYAASYPGYGTGDYSAYMQQMSAAGYTPGFAGAGASGTPSTPGIATDPMTSYYGAAGYGASSSNYGTVKTFLAEKGFGFIESAVPSEGDVFFSKTELSPDLQAAESNKELKGKPVQFEITIGKDGRSRAANVQLCSLELVERAAANAPKPKGTPSSGTVKSFSERHGYGFVALENDAGDAQFRGSDLSPELAALGSALAGRMVKCHIHELADGKYKATEIVPIPGQAGKGKSSGKA</sequence>
<dbReference type="SUPFAM" id="SSF50249">
    <property type="entry name" value="Nucleic acid-binding proteins"/>
    <property type="match status" value="1"/>
</dbReference>
<dbReference type="CDD" id="cd04458">
    <property type="entry name" value="CSP_CDS"/>
    <property type="match status" value="1"/>
</dbReference>
<evidence type="ECO:0000313" key="3">
    <source>
        <dbReference type="EMBL" id="CAK9025392.1"/>
    </source>
</evidence>
<dbReference type="Gene3D" id="2.40.50.140">
    <property type="entry name" value="Nucleic acid-binding proteins"/>
    <property type="match status" value="2"/>
</dbReference>
<dbReference type="SMART" id="SM00357">
    <property type="entry name" value="CSP"/>
    <property type="match status" value="2"/>
</dbReference>
<dbReference type="InterPro" id="IPR002059">
    <property type="entry name" value="CSP_DNA-bd"/>
</dbReference>
<evidence type="ECO:0000259" key="1">
    <source>
        <dbReference type="PROSITE" id="PS51857"/>
    </source>
</evidence>
<organism evidence="3 4">
    <name type="scientific">Durusdinium trenchii</name>
    <dbReference type="NCBI Taxonomy" id="1381693"/>
    <lineage>
        <taxon>Eukaryota</taxon>
        <taxon>Sar</taxon>
        <taxon>Alveolata</taxon>
        <taxon>Dinophyceae</taxon>
        <taxon>Suessiales</taxon>
        <taxon>Symbiodiniaceae</taxon>
        <taxon>Durusdinium</taxon>
    </lineage>
</organism>
<comment type="caution">
    <text evidence="3">The sequence shown here is derived from an EMBL/GenBank/DDBJ whole genome shotgun (WGS) entry which is preliminary data.</text>
</comment>
<dbReference type="Proteomes" id="UP001642484">
    <property type="component" value="Unassembled WGS sequence"/>
</dbReference>
<evidence type="ECO:0000313" key="2">
    <source>
        <dbReference type="EMBL" id="CAK9025342.1"/>
    </source>
</evidence>
<name>A0ABP0KF07_9DINO</name>
<dbReference type="EMBL" id="CAXAMN010008480">
    <property type="protein sequence ID" value="CAK9025392.1"/>
    <property type="molecule type" value="Genomic_DNA"/>
</dbReference>
<proteinExistence type="predicted"/>
<evidence type="ECO:0000313" key="4">
    <source>
        <dbReference type="Proteomes" id="UP001642484"/>
    </source>
</evidence>
<dbReference type="Pfam" id="PF00313">
    <property type="entry name" value="CSD"/>
    <property type="match status" value="1"/>
</dbReference>
<dbReference type="PROSITE" id="PS51857">
    <property type="entry name" value="CSD_2"/>
    <property type="match status" value="1"/>
</dbReference>
<gene>
    <name evidence="2" type="ORF">CCMP2556_LOCUS15963</name>
    <name evidence="3" type="ORF">CCMP2556_LOCUS15983</name>
</gene>
<dbReference type="PANTHER" id="PTHR46565:SF5">
    <property type="entry name" value="COLD SHOCK PROTEIN 2-LIKE"/>
    <property type="match status" value="1"/>
</dbReference>
<protein>
    <recommendedName>
        <fullName evidence="1">CSD domain-containing protein</fullName>
    </recommendedName>
</protein>
<accession>A0ABP0KF07</accession>
<reference evidence="3 4" key="1">
    <citation type="submission" date="2024-02" db="EMBL/GenBank/DDBJ databases">
        <authorList>
            <person name="Chen Y."/>
            <person name="Shah S."/>
            <person name="Dougan E. K."/>
            <person name="Thang M."/>
            <person name="Chan C."/>
        </authorList>
    </citation>
    <scope>NUCLEOTIDE SEQUENCE [LARGE SCALE GENOMIC DNA]</scope>
</reference>
<dbReference type="InterPro" id="IPR012340">
    <property type="entry name" value="NA-bd_OB-fold"/>
</dbReference>
<dbReference type="EMBL" id="CAXAMN010008469">
    <property type="protein sequence ID" value="CAK9025342.1"/>
    <property type="molecule type" value="Genomic_DNA"/>
</dbReference>
<dbReference type="PANTHER" id="PTHR46565">
    <property type="entry name" value="COLD SHOCK DOMAIN PROTEIN 2"/>
    <property type="match status" value="1"/>
</dbReference>
<dbReference type="InterPro" id="IPR011129">
    <property type="entry name" value="CSD"/>
</dbReference>
<keyword evidence="4" id="KW-1185">Reference proteome</keyword>